<proteinExistence type="predicted"/>
<feature type="transmembrane region" description="Helical" evidence="1">
    <location>
        <begin position="47"/>
        <end position="80"/>
    </location>
</feature>
<evidence type="ECO:0000256" key="1">
    <source>
        <dbReference type="SAM" id="Phobius"/>
    </source>
</evidence>
<organism evidence="2 3">
    <name type="scientific">Evansella vedderi</name>
    <dbReference type="NCBI Taxonomy" id="38282"/>
    <lineage>
        <taxon>Bacteria</taxon>
        <taxon>Bacillati</taxon>
        <taxon>Bacillota</taxon>
        <taxon>Bacilli</taxon>
        <taxon>Bacillales</taxon>
        <taxon>Bacillaceae</taxon>
        <taxon>Evansella</taxon>
    </lineage>
</organism>
<evidence type="ECO:0000313" key="2">
    <source>
        <dbReference type="EMBL" id="MDQ0256499.1"/>
    </source>
</evidence>
<keyword evidence="1" id="KW-0472">Membrane</keyword>
<dbReference type="EMBL" id="JAUSUG010000017">
    <property type="protein sequence ID" value="MDQ0256499.1"/>
    <property type="molecule type" value="Genomic_DNA"/>
</dbReference>
<gene>
    <name evidence="2" type="ORF">J2S74_003919</name>
</gene>
<name>A0ABT9ZZ24_9BACI</name>
<protein>
    <submittedName>
        <fullName evidence="2">Lia operon protein LiaI</fullName>
    </submittedName>
</protein>
<sequence length="119" mass="13626">MKKFMLFVLSLIAIFILLANLGPMVFLGLCIYLLYIIFKKFIKAESIVAKVAWVLIGLLVLSMATSNLYAIIGLVAAYFLYTLYKNWNDNNREEEIIFNKTSASDDPFTNFERQRGAIK</sequence>
<keyword evidence="3" id="KW-1185">Reference proteome</keyword>
<feature type="transmembrane region" description="Helical" evidence="1">
    <location>
        <begin position="6"/>
        <end position="35"/>
    </location>
</feature>
<keyword evidence="1" id="KW-1133">Transmembrane helix</keyword>
<dbReference type="Proteomes" id="UP001230005">
    <property type="component" value="Unassembled WGS sequence"/>
</dbReference>
<dbReference type="RefSeq" id="WP_307328716.1">
    <property type="nucleotide sequence ID" value="NZ_JAUSUG010000017.1"/>
</dbReference>
<keyword evidence="1" id="KW-0812">Transmembrane</keyword>
<evidence type="ECO:0000313" key="3">
    <source>
        <dbReference type="Proteomes" id="UP001230005"/>
    </source>
</evidence>
<reference evidence="2 3" key="1">
    <citation type="submission" date="2023-07" db="EMBL/GenBank/DDBJ databases">
        <title>Genomic Encyclopedia of Type Strains, Phase IV (KMG-IV): sequencing the most valuable type-strain genomes for metagenomic binning, comparative biology and taxonomic classification.</title>
        <authorList>
            <person name="Goeker M."/>
        </authorList>
    </citation>
    <scope>NUCLEOTIDE SEQUENCE [LARGE SCALE GENOMIC DNA]</scope>
    <source>
        <strain evidence="2 3">DSM 9768</strain>
    </source>
</reference>
<accession>A0ABT9ZZ24</accession>
<comment type="caution">
    <text evidence="2">The sequence shown here is derived from an EMBL/GenBank/DDBJ whole genome shotgun (WGS) entry which is preliminary data.</text>
</comment>